<dbReference type="Proteomes" id="UP001334248">
    <property type="component" value="Unassembled WGS sequence"/>
</dbReference>
<feature type="transmembrane region" description="Helical" evidence="1">
    <location>
        <begin position="614"/>
        <end position="633"/>
    </location>
</feature>
<proteinExistence type="predicted"/>
<feature type="transmembrane region" description="Helical" evidence="1">
    <location>
        <begin position="660"/>
        <end position="684"/>
    </location>
</feature>
<dbReference type="Pfam" id="PF11915">
    <property type="entry name" value="DUF3433"/>
    <property type="match status" value="2"/>
</dbReference>
<dbReference type="PANTHER" id="PTHR37544:SF1">
    <property type="entry name" value="PHOSPHORIBOSYLAMINOIMIDAZOLE-SUCCINOCARBOXAMIDE SYNTHASE"/>
    <property type="match status" value="1"/>
</dbReference>
<dbReference type="PANTHER" id="PTHR37544">
    <property type="entry name" value="SPRAY-RELATED"/>
    <property type="match status" value="1"/>
</dbReference>
<organism evidence="2 3">
    <name type="scientific">Knufia obscura</name>
    <dbReference type="NCBI Taxonomy" id="1635080"/>
    <lineage>
        <taxon>Eukaryota</taxon>
        <taxon>Fungi</taxon>
        <taxon>Dikarya</taxon>
        <taxon>Ascomycota</taxon>
        <taxon>Pezizomycotina</taxon>
        <taxon>Eurotiomycetes</taxon>
        <taxon>Chaetothyriomycetidae</taxon>
        <taxon>Chaetothyriales</taxon>
        <taxon>Trichomeriaceae</taxon>
        <taxon>Knufia</taxon>
    </lineage>
</organism>
<evidence type="ECO:0000313" key="2">
    <source>
        <dbReference type="EMBL" id="KAK5946742.1"/>
    </source>
</evidence>
<sequence>MQTPPISNSVEGTKAVFGSCAKRPKNRLLWALSMSLTAISALLALAWYFSRMHSGFSFTVVSQGVLTYAPTAVMVVLVAGWRQIDYECKTTAPWMELSNGHATASKSVMLDYISTFQALSFWSSIRNGHGTVALGIVGFVLLKVATIASTGLLILEPHTQFSELNGTVKETFDGTLYNFSDLSLNQDQSPVYTAYGVLATGLDAPTSTSDDAAYAAFDLPETLINNSTFSIVVDALFPEFTCQHADVSVDLLPGNSTDINPKHQIRLSSSTCENSPGPIYALNPALFVCPPRQLSGTINEVKCQDEDESGQNSWNLITMTDMRYQQTLNTSNDLEVSDETIPVDFSTEVAQISSILCKISYTSGSLNISGSANPVSNKLHTERIPESAPGPLENFTDADLNNMVDLVLSATSGMFGSSLDNEYSLEYPNTMLKLMAAQGSNGYEGLISNQEFFMKAASRAYKQVAIQVLHQHLLRNAPRGTPVHVSYSVASLRVTEMSAWLMFGLFMAAVCISVVLLFARSKRNLNVQAQTMLQTAQLVGTSTSLHALFADTEGKAEADLKRTLADYSFNVTFDRADKGFAITAGAVKGTPPVEHEALGPEVEGWWKQLTASRWFLCLTFTYAALLICALEALQRLSSGRNGFVAVSSVHGIWRTTITHFLPALVMVLLATMFNCIDFNVMLLYPYHQLKSSMPTTALERRPPLRQLPVVSFWHAVLNLDYAMIGSAIAAFVGALLTIVVSGLYSINAVPSPTSVSVEAVDIMNASWTDSLINDGGAAIALSLTENLNLSYPQGTYGELYLPQLQLSNVTNQAGSNAEATQLFEVPLVGFRANLNCETAAPGEYNHIPAAIKLSSWRTGGNGSELFFQYTFSIATNETETYLAKVLNLHVGPYDDVAGTSAGELSDSGQIDNPPGCPSLAFIYGYLGPTELAETGSDGASIAVQVCYQELHSIDINATFQGPNMELPKTNVSVSANESSTQLLRVPASDSIALGTATSETAFPFRIQSHFDNSLAFFNDTSNTFGGSTNHKTVIDRFFQGVFFGRYPMPIETLKLTSQSDFDQLQQGIQGLYRRYMAQAMSRTMRSNAESLSEAEQQERDVSLNFSGMLVSGDGASEDRLVQHQTPKLILQCMIGVMIAGGAVAVTTMQLIDLLPADANPCTIWGQMSLWAGSTWCTDSDNTEEVTTVTSSIFKHSHSQSVVVETYAPEHSIQRLFKLGWWTTRLTQGGFGRRYGIDVVPGTYRS</sequence>
<feature type="transmembrane region" description="Helical" evidence="1">
    <location>
        <begin position="497"/>
        <end position="519"/>
    </location>
</feature>
<keyword evidence="1" id="KW-0812">Transmembrane</keyword>
<keyword evidence="1" id="KW-0472">Membrane</keyword>
<dbReference type="EMBL" id="JAVHJV010000001">
    <property type="protein sequence ID" value="KAK5946742.1"/>
    <property type="molecule type" value="Genomic_DNA"/>
</dbReference>
<feature type="transmembrane region" description="Helical" evidence="1">
    <location>
        <begin position="28"/>
        <end position="49"/>
    </location>
</feature>
<accession>A0ABR0S1K2</accession>
<evidence type="ECO:0000256" key="1">
    <source>
        <dbReference type="SAM" id="Phobius"/>
    </source>
</evidence>
<feature type="transmembrane region" description="Helical" evidence="1">
    <location>
        <begin position="721"/>
        <end position="744"/>
    </location>
</feature>
<name>A0ABR0S1K2_9EURO</name>
<keyword evidence="1" id="KW-1133">Transmembrane helix</keyword>
<comment type="caution">
    <text evidence="2">The sequence shown here is derived from an EMBL/GenBank/DDBJ whole genome shotgun (WGS) entry which is preliminary data.</text>
</comment>
<dbReference type="RefSeq" id="XP_064734832.1">
    <property type="nucleotide sequence ID" value="XM_064869335.1"/>
</dbReference>
<feature type="transmembrane region" description="Helical" evidence="1">
    <location>
        <begin position="55"/>
        <end position="79"/>
    </location>
</feature>
<dbReference type="InterPro" id="IPR021840">
    <property type="entry name" value="DUF3433"/>
</dbReference>
<dbReference type="GeneID" id="89994334"/>
<protein>
    <submittedName>
        <fullName evidence="2">Uncharacterized protein</fullName>
    </submittedName>
</protein>
<keyword evidence="3" id="KW-1185">Reference proteome</keyword>
<feature type="transmembrane region" description="Helical" evidence="1">
    <location>
        <begin position="132"/>
        <end position="155"/>
    </location>
</feature>
<reference evidence="2 3" key="1">
    <citation type="journal article" date="2023" name="Res Sq">
        <title>Genomic and morphological characterization of Knufia obscura isolated from the Mars 2020 spacecraft assembly facility.</title>
        <authorList>
            <person name="Chander A.M."/>
            <person name="Teixeira M.M."/>
            <person name="Singh N.K."/>
            <person name="Williams M.P."/>
            <person name="Parker C.W."/>
            <person name="Leo P."/>
            <person name="Stajich J.E."/>
            <person name="Torok T."/>
            <person name="Tighe S."/>
            <person name="Mason C.E."/>
            <person name="Venkateswaran K."/>
        </authorList>
    </citation>
    <scope>NUCLEOTIDE SEQUENCE [LARGE SCALE GENOMIC DNA]</scope>
    <source>
        <strain evidence="2 3">CCFEE 5817</strain>
    </source>
</reference>
<evidence type="ECO:0000313" key="3">
    <source>
        <dbReference type="Proteomes" id="UP001334248"/>
    </source>
</evidence>
<gene>
    <name evidence="2" type="ORF">PMZ80_000885</name>
</gene>